<dbReference type="InterPro" id="IPR000101">
    <property type="entry name" value="GGT_peptidase"/>
</dbReference>
<dbReference type="Proteomes" id="UP001623349">
    <property type="component" value="Unassembled WGS sequence"/>
</dbReference>
<sequence length="58" mass="5816">MARGHRATVCLVLLGVGLGLLLIVLAVVLAPRQGSCGPGAFTRAAVAADSKICSDIGR</sequence>
<comment type="caution">
    <text evidence="1">The sequence shown here is derived from an EMBL/GenBank/DDBJ whole genome shotgun (WGS) entry which is preliminary data.</text>
</comment>
<reference evidence="1 2" key="1">
    <citation type="submission" date="2024-08" db="EMBL/GenBank/DDBJ databases">
        <title>The draft genome of Apodemus speciosus.</title>
        <authorList>
            <person name="Nabeshima K."/>
            <person name="Suzuki S."/>
            <person name="Onuma M."/>
        </authorList>
    </citation>
    <scope>NUCLEOTIDE SEQUENCE [LARGE SCALE GENOMIC DNA]</scope>
    <source>
        <strain evidence="1">IB14-021</strain>
    </source>
</reference>
<name>A0ABQ0F7Z2_APOSI</name>
<protein>
    <submittedName>
        <fullName evidence="1">Glutathione hydrolase 5 proenzyme</fullName>
    </submittedName>
</protein>
<keyword evidence="2" id="KW-1185">Reference proteome</keyword>
<keyword evidence="1" id="KW-0378">Hydrolase</keyword>
<dbReference type="PANTHER" id="PTHR45027:SF2">
    <property type="entry name" value="GAMMA-GLUTAMYLTRANSFERASE 5"/>
    <property type="match status" value="1"/>
</dbReference>
<gene>
    <name evidence="1" type="ORF">APTSU1_001046500</name>
</gene>
<dbReference type="EMBL" id="BAAFST010000010">
    <property type="protein sequence ID" value="GAB1295231.1"/>
    <property type="molecule type" value="Genomic_DNA"/>
</dbReference>
<dbReference type="GO" id="GO:0016787">
    <property type="term" value="F:hydrolase activity"/>
    <property type="evidence" value="ECO:0007669"/>
    <property type="project" value="UniProtKB-KW"/>
</dbReference>
<dbReference type="PANTHER" id="PTHR45027">
    <property type="entry name" value="PUTATIVE GLUTATHIONE HYDROLASE LIGHT CHAIN"/>
    <property type="match status" value="1"/>
</dbReference>
<organism evidence="1 2">
    <name type="scientific">Apodemus speciosus</name>
    <name type="common">Large Japanese field mouse</name>
    <dbReference type="NCBI Taxonomy" id="105296"/>
    <lineage>
        <taxon>Eukaryota</taxon>
        <taxon>Metazoa</taxon>
        <taxon>Chordata</taxon>
        <taxon>Craniata</taxon>
        <taxon>Vertebrata</taxon>
        <taxon>Euteleostomi</taxon>
        <taxon>Mammalia</taxon>
        <taxon>Eutheria</taxon>
        <taxon>Euarchontoglires</taxon>
        <taxon>Glires</taxon>
        <taxon>Rodentia</taxon>
        <taxon>Myomorpha</taxon>
        <taxon>Muroidea</taxon>
        <taxon>Muridae</taxon>
        <taxon>Murinae</taxon>
        <taxon>Apodemus</taxon>
    </lineage>
</organism>
<accession>A0ABQ0F7Z2</accession>
<evidence type="ECO:0000313" key="1">
    <source>
        <dbReference type="EMBL" id="GAB1295231.1"/>
    </source>
</evidence>
<evidence type="ECO:0000313" key="2">
    <source>
        <dbReference type="Proteomes" id="UP001623349"/>
    </source>
</evidence>
<proteinExistence type="predicted"/>